<proteinExistence type="predicted"/>
<dbReference type="STRING" id="1727163.AO498_02555"/>
<evidence type="ECO:0000256" key="3">
    <source>
        <dbReference type="ARBA" id="ARBA00022989"/>
    </source>
</evidence>
<reference evidence="8" key="1">
    <citation type="submission" date="2015-09" db="EMBL/GenBank/DDBJ databases">
        <title>Complete sequence of Algoriphagus sp. M8-2.</title>
        <authorList>
            <person name="Shintani M."/>
        </authorList>
    </citation>
    <scope>NUCLEOTIDE SEQUENCE [LARGE SCALE GENOMIC DNA]</scope>
    <source>
        <strain evidence="8">M8-2</strain>
    </source>
</reference>
<evidence type="ECO:0000256" key="4">
    <source>
        <dbReference type="ARBA" id="ARBA00023136"/>
    </source>
</evidence>
<accession>A0A142EJF8</accession>
<dbReference type="Pfam" id="PF06271">
    <property type="entry name" value="RDD"/>
    <property type="match status" value="1"/>
</dbReference>
<feature type="transmembrane region" description="Helical" evidence="5">
    <location>
        <begin position="7"/>
        <end position="25"/>
    </location>
</feature>
<dbReference type="InterPro" id="IPR010432">
    <property type="entry name" value="RDD"/>
</dbReference>
<keyword evidence="4 5" id="KW-0472">Membrane</keyword>
<reference evidence="7 8" key="2">
    <citation type="journal article" date="2016" name="Genome Announc.">
        <title>Complete Genome Sequence of Algoriphagus sp. Strain M8-2, Isolated from a Brackish Lake.</title>
        <authorList>
            <person name="Muraguchi Y."/>
            <person name="Kushimoto K."/>
            <person name="Ohtsubo Y."/>
            <person name="Suzuki T."/>
            <person name="Dohra H."/>
            <person name="Kimbara K."/>
            <person name="Shintani M."/>
        </authorList>
    </citation>
    <scope>NUCLEOTIDE SEQUENCE [LARGE SCALE GENOMIC DNA]</scope>
    <source>
        <strain evidence="7 8">M8-2</strain>
    </source>
</reference>
<dbReference type="OrthoDB" id="762068at2"/>
<dbReference type="KEGG" id="alm:AO498_02555"/>
<feature type="domain" description="RDD" evidence="6">
    <location>
        <begin position="6"/>
        <end position="101"/>
    </location>
</feature>
<dbReference type="Proteomes" id="UP000073816">
    <property type="component" value="Chromosome"/>
</dbReference>
<sequence>MKYYLRIIHFFIDSAAFLIFTLITVKMLENSLQIDELKGFLIFFYFFYYFISELLFGRTIGKLLTKTKVISIKNKLKPSFTQILVRTLCRAIPFYFLSQPLIGKGLHDHFSNTILIHT</sequence>
<evidence type="ECO:0000313" key="8">
    <source>
        <dbReference type="Proteomes" id="UP000073816"/>
    </source>
</evidence>
<dbReference type="AlphaFoldDB" id="A0A142EJF8"/>
<dbReference type="GO" id="GO:0016020">
    <property type="term" value="C:membrane"/>
    <property type="evidence" value="ECO:0007669"/>
    <property type="project" value="UniProtKB-SubCell"/>
</dbReference>
<evidence type="ECO:0000313" key="7">
    <source>
        <dbReference type="EMBL" id="AMQ55263.1"/>
    </source>
</evidence>
<protein>
    <recommendedName>
        <fullName evidence="6">RDD domain-containing protein</fullName>
    </recommendedName>
</protein>
<evidence type="ECO:0000256" key="2">
    <source>
        <dbReference type="ARBA" id="ARBA00022692"/>
    </source>
</evidence>
<comment type="subcellular location">
    <subcellularLocation>
        <location evidence="1">Membrane</location>
        <topology evidence="1">Multi-pass membrane protein</topology>
    </subcellularLocation>
</comment>
<name>A0A142EJF8_9BACT</name>
<evidence type="ECO:0000259" key="6">
    <source>
        <dbReference type="Pfam" id="PF06271"/>
    </source>
</evidence>
<keyword evidence="2 5" id="KW-0812">Transmembrane</keyword>
<keyword evidence="8" id="KW-1185">Reference proteome</keyword>
<gene>
    <name evidence="7" type="ORF">AO498_02555</name>
</gene>
<feature type="transmembrane region" description="Helical" evidence="5">
    <location>
        <begin position="37"/>
        <end position="56"/>
    </location>
</feature>
<dbReference type="RefSeq" id="WP_067543366.1">
    <property type="nucleotide sequence ID" value="NZ_CP012836.1"/>
</dbReference>
<evidence type="ECO:0000256" key="1">
    <source>
        <dbReference type="ARBA" id="ARBA00004141"/>
    </source>
</evidence>
<keyword evidence="3 5" id="KW-1133">Transmembrane helix</keyword>
<dbReference type="EMBL" id="CP012836">
    <property type="protein sequence ID" value="AMQ55263.1"/>
    <property type="molecule type" value="Genomic_DNA"/>
</dbReference>
<dbReference type="PATRIC" id="fig|1727163.4.peg.535"/>
<evidence type="ECO:0000256" key="5">
    <source>
        <dbReference type="SAM" id="Phobius"/>
    </source>
</evidence>
<organism evidence="7 8">
    <name type="scientific">Algoriphagus sanaruensis</name>
    <dbReference type="NCBI Taxonomy" id="1727163"/>
    <lineage>
        <taxon>Bacteria</taxon>
        <taxon>Pseudomonadati</taxon>
        <taxon>Bacteroidota</taxon>
        <taxon>Cytophagia</taxon>
        <taxon>Cytophagales</taxon>
        <taxon>Cyclobacteriaceae</taxon>
        <taxon>Algoriphagus</taxon>
    </lineage>
</organism>